<reference evidence="3 4" key="1">
    <citation type="submission" date="2020-04" db="EMBL/GenBank/DDBJ databases">
        <title>Description of novel Gluconacetobacter.</title>
        <authorList>
            <person name="Sombolestani A."/>
        </authorList>
    </citation>
    <scope>NUCLEOTIDE SEQUENCE [LARGE SCALE GENOMIC DNA]</scope>
    <source>
        <strain evidence="3 4">LMG 27724</strain>
    </source>
</reference>
<comment type="caution">
    <text evidence="3">The sequence shown here is derived from an EMBL/GenBank/DDBJ whole genome shotgun (WGS) entry which is preliminary data.</text>
</comment>
<comment type="similarity">
    <text evidence="1">Belongs to the CapA family.</text>
</comment>
<evidence type="ECO:0000313" key="4">
    <source>
        <dbReference type="Proteomes" id="UP000577891"/>
    </source>
</evidence>
<dbReference type="RefSeq" id="WP_182978969.1">
    <property type="nucleotide sequence ID" value="NZ_BAABGB010000058.1"/>
</dbReference>
<dbReference type="PANTHER" id="PTHR33393">
    <property type="entry name" value="POLYGLUTAMINE SYNTHESIS ACCESSORY PROTEIN RV0574C-RELATED"/>
    <property type="match status" value="1"/>
</dbReference>
<dbReference type="InterPro" id="IPR052169">
    <property type="entry name" value="CW_Biosynth-Accessory"/>
</dbReference>
<feature type="domain" description="Capsule synthesis protein CapA" evidence="2">
    <location>
        <begin position="3"/>
        <end position="321"/>
    </location>
</feature>
<dbReference type="SMART" id="SM00854">
    <property type="entry name" value="PGA_cap"/>
    <property type="match status" value="1"/>
</dbReference>
<sequence length="445" mass="48181">MPTLALTGDSILLRRLNSMNDPAISPLFDLIRSSDIAFTNLEVLPNDFEGDPALESGGSHFGAPSWVIDELAEAGFDLFATATNHSLDYSISGLRKAIAALDARQILYAGIGETLTRARMPVYCTRPEGTVSLLSCTATFATGQEAAAQTDAMQGRPGPNPLRHAAVYEVTPQQMATLQEVAEQLGLESIRKTTIRLGFGFPPASEDILPLGGMNFRAAPAARIRTTANTEDMADIARWVKEARLVSDLVVVSLHAHEVGYNAAGEMDPEIPAEFLVEFAHAAIDAGADLIAGHGPHLLRGIEIYRDRPIFYSLGNFIGQNELVPRLPADSYRRFRASPDLTPAHVYRLRTEADTKGFPAESRFWETVMPVCEFGPAGVTSMTIHPVELGLGGPPHRRGMPRLATGEQASSILGRLQALSGSFGTHFEQEGDTLRWQIAKGTEHV</sequence>
<protein>
    <submittedName>
        <fullName evidence="3">CapA family protein</fullName>
    </submittedName>
</protein>
<evidence type="ECO:0000256" key="1">
    <source>
        <dbReference type="ARBA" id="ARBA00005662"/>
    </source>
</evidence>
<dbReference type="SUPFAM" id="SSF56300">
    <property type="entry name" value="Metallo-dependent phosphatases"/>
    <property type="match status" value="1"/>
</dbReference>
<name>A0A7W4J0X8_9PROT</name>
<evidence type="ECO:0000313" key="3">
    <source>
        <dbReference type="EMBL" id="MBB2172412.1"/>
    </source>
</evidence>
<dbReference type="InterPro" id="IPR029052">
    <property type="entry name" value="Metallo-depent_PP-like"/>
</dbReference>
<evidence type="ECO:0000259" key="2">
    <source>
        <dbReference type="SMART" id="SM00854"/>
    </source>
</evidence>
<keyword evidence="4" id="KW-1185">Reference proteome</keyword>
<dbReference type="EMBL" id="JABEQE010000007">
    <property type="protein sequence ID" value="MBB2172412.1"/>
    <property type="molecule type" value="Genomic_DNA"/>
</dbReference>
<proteinExistence type="inferred from homology"/>
<organism evidence="3 4">
    <name type="scientific">Gluconacetobacter asukensis</name>
    <dbReference type="NCBI Taxonomy" id="1017181"/>
    <lineage>
        <taxon>Bacteria</taxon>
        <taxon>Pseudomonadati</taxon>
        <taxon>Pseudomonadota</taxon>
        <taxon>Alphaproteobacteria</taxon>
        <taxon>Acetobacterales</taxon>
        <taxon>Acetobacteraceae</taxon>
        <taxon>Gluconacetobacter</taxon>
    </lineage>
</organism>
<gene>
    <name evidence="3" type="ORF">HLH35_09840</name>
</gene>
<dbReference type="InterPro" id="IPR019079">
    <property type="entry name" value="Capsule_synth_CapA"/>
</dbReference>
<dbReference type="CDD" id="cd07381">
    <property type="entry name" value="MPP_CapA"/>
    <property type="match status" value="1"/>
</dbReference>
<dbReference type="PANTHER" id="PTHR33393:SF11">
    <property type="entry name" value="POLYGLUTAMINE SYNTHESIS ACCESSORY PROTEIN RV0574C-RELATED"/>
    <property type="match status" value="1"/>
</dbReference>
<dbReference type="Proteomes" id="UP000577891">
    <property type="component" value="Unassembled WGS sequence"/>
</dbReference>
<dbReference type="AlphaFoldDB" id="A0A7W4J0X8"/>
<dbReference type="Pfam" id="PF09587">
    <property type="entry name" value="PGA_cap"/>
    <property type="match status" value="1"/>
</dbReference>
<accession>A0A7W4J0X8</accession>